<feature type="compositionally biased region" description="Basic and acidic residues" evidence="1">
    <location>
        <begin position="529"/>
        <end position="540"/>
    </location>
</feature>
<gene>
    <name evidence="2" type="ORF">QC761_116240</name>
</gene>
<feature type="region of interest" description="Disordered" evidence="1">
    <location>
        <begin position="529"/>
        <end position="549"/>
    </location>
</feature>
<organism evidence="2 3">
    <name type="scientific">Podospora bellae-mahoneyi</name>
    <dbReference type="NCBI Taxonomy" id="2093777"/>
    <lineage>
        <taxon>Eukaryota</taxon>
        <taxon>Fungi</taxon>
        <taxon>Dikarya</taxon>
        <taxon>Ascomycota</taxon>
        <taxon>Pezizomycotina</taxon>
        <taxon>Sordariomycetes</taxon>
        <taxon>Sordariomycetidae</taxon>
        <taxon>Sordariales</taxon>
        <taxon>Podosporaceae</taxon>
        <taxon>Podospora</taxon>
    </lineage>
</organism>
<dbReference type="SUPFAM" id="SSF53590">
    <property type="entry name" value="Nucleoside hydrolase"/>
    <property type="match status" value="1"/>
</dbReference>
<proteinExistence type="predicted"/>
<dbReference type="Proteomes" id="UP001322138">
    <property type="component" value="Unassembled WGS sequence"/>
</dbReference>
<reference evidence="2 3" key="1">
    <citation type="journal article" date="2023" name="bioRxiv">
        <title>High-quality genome assemblies of four members of thePodospora anserinaspecies complex.</title>
        <authorList>
            <person name="Ament-Velasquez S.L."/>
            <person name="Vogan A.A."/>
            <person name="Wallerman O."/>
            <person name="Hartmann F."/>
            <person name="Gautier V."/>
            <person name="Silar P."/>
            <person name="Giraud T."/>
            <person name="Johannesson H."/>
        </authorList>
    </citation>
    <scope>NUCLEOTIDE SEQUENCE [LARGE SCALE GENOMIC DNA]</scope>
    <source>
        <strain evidence="2 3">CBS 112042</strain>
    </source>
</reference>
<evidence type="ECO:0008006" key="4">
    <source>
        <dbReference type="Google" id="ProtNLM"/>
    </source>
</evidence>
<dbReference type="Gene3D" id="3.90.245.10">
    <property type="entry name" value="Ribonucleoside hydrolase-like"/>
    <property type="match status" value="1"/>
</dbReference>
<dbReference type="EMBL" id="JAFFGZ010000001">
    <property type="protein sequence ID" value="KAK4649122.1"/>
    <property type="molecule type" value="Genomic_DNA"/>
</dbReference>
<protein>
    <recommendedName>
        <fullName evidence="4">Inosine/uridine-preferring nucleoside hydrolase domain-containing protein</fullName>
    </recommendedName>
</protein>
<sequence>MSSTSAPQIPFAEGTKEYGYYERLQHVVRSRLPGMKPRVLVITDIEQDYDDLLAIIFLSEMNRMGAIELAGCIANHHPADRRAKFLRTTLDCLNLQHVPVAIGTKGASDIVAHAPDLYYGLKNRRFHDYAERKHTPPLSGEELIDFLVDQSGKVQTPGGTPTQKLTVLLISSLQDISEAFERWKSVPGAPFPTDKFDKFISQGGYKLEGNNLWPEMGMTNNRFHRPAAKNYTRTLQGCKLKSDAWSREAAKAARIDGSFFQELFQLGPIGAHLEWMWLRQEFKFYYDPLNDPYMPQLDVGWYLNTRLNLSRKSDLFQQLAKSMPPFQEVVPLIKVIAYDCCAAVGAVGEDFMKAFHVLDPSVKQQAPLDETLSEHERLFNDNKTIHRVFGRTQDDMGGINADQLASVMVVFILGGLLATKDHAEKLLQTKSPSTAIPDHEPMQYKNTLENWEHDRQQPLITEVKRCQKELQGLKDKQADAQDSLELARIAKSHDRVRQAENTLNEVVGKETKAEIALNAAIGRIEEDKTRGTERKLRGEYDSSTPELSGAPYELLYQRDVLGRG</sequence>
<evidence type="ECO:0000313" key="3">
    <source>
        <dbReference type="Proteomes" id="UP001322138"/>
    </source>
</evidence>
<dbReference type="InterPro" id="IPR036452">
    <property type="entry name" value="Ribo_hydro-like"/>
</dbReference>
<evidence type="ECO:0000256" key="1">
    <source>
        <dbReference type="SAM" id="MobiDB-lite"/>
    </source>
</evidence>
<name>A0ABR0G099_9PEZI</name>
<dbReference type="GeneID" id="87894371"/>
<keyword evidence="3" id="KW-1185">Reference proteome</keyword>
<dbReference type="RefSeq" id="XP_062738097.1">
    <property type="nucleotide sequence ID" value="XM_062874889.1"/>
</dbReference>
<accession>A0ABR0G099</accession>
<evidence type="ECO:0000313" key="2">
    <source>
        <dbReference type="EMBL" id="KAK4649122.1"/>
    </source>
</evidence>
<comment type="caution">
    <text evidence="2">The sequence shown here is derived from an EMBL/GenBank/DDBJ whole genome shotgun (WGS) entry which is preliminary data.</text>
</comment>